<evidence type="ECO:0000256" key="5">
    <source>
        <dbReference type="ARBA" id="ARBA00022729"/>
    </source>
</evidence>
<dbReference type="SUPFAM" id="SSF55166">
    <property type="entry name" value="Hedgehog/DD-peptidase"/>
    <property type="match status" value="1"/>
</dbReference>
<evidence type="ECO:0000313" key="12">
    <source>
        <dbReference type="EMBL" id="SMX28481.1"/>
    </source>
</evidence>
<dbReference type="GO" id="GO:0008237">
    <property type="term" value="F:metallopeptidase activity"/>
    <property type="evidence" value="ECO:0007669"/>
    <property type="project" value="UniProtKB-KW"/>
</dbReference>
<keyword evidence="5" id="KW-0732">Signal</keyword>
<evidence type="ECO:0000256" key="9">
    <source>
        <dbReference type="ARBA" id="ARBA00023316"/>
    </source>
</evidence>
<dbReference type="Pfam" id="PF05951">
    <property type="entry name" value="Peptidase_M15_2"/>
    <property type="match status" value="1"/>
</dbReference>
<evidence type="ECO:0000256" key="8">
    <source>
        <dbReference type="ARBA" id="ARBA00023049"/>
    </source>
</evidence>
<dbReference type="PANTHER" id="PTHR37425">
    <property type="match status" value="1"/>
</dbReference>
<evidence type="ECO:0000256" key="11">
    <source>
        <dbReference type="ARBA" id="ARBA00093666"/>
    </source>
</evidence>
<dbReference type="AlphaFoldDB" id="A0A238JCN7"/>
<sequence>MADFNSGSISRRGVLGAFAATAVAAAPTYTNAAGFLRGGGDIRRIRMYSGRTGERIDMIYWIEGKYLADAVKEINYFMRDWRTNDVKKMDLRTVDIMAAAHNLMDASEPYMLISGYRSPKTNAMLRSRSSGVAKNSRHLRGQAADLRLASRSVNQMYKAAVSCGGGGVGRYSKSNFVHMDCGPVRSWGR</sequence>
<keyword evidence="7" id="KW-0862">Zinc</keyword>
<keyword evidence="13" id="KW-1185">Reference proteome</keyword>
<dbReference type="InterPro" id="IPR009045">
    <property type="entry name" value="Zn_M74/Hedgehog-like"/>
</dbReference>
<name>A0A238JCN7_9RHOB</name>
<reference evidence="13" key="1">
    <citation type="submission" date="2017-05" db="EMBL/GenBank/DDBJ databases">
        <authorList>
            <person name="Rodrigo-Torres L."/>
            <person name="Arahal R. D."/>
            <person name="Lucena T."/>
        </authorList>
    </citation>
    <scope>NUCLEOTIDE SEQUENCE [LARGE SCALE GENOMIC DNA]</scope>
    <source>
        <strain evidence="13">CECT 8649</strain>
    </source>
</reference>
<evidence type="ECO:0000256" key="2">
    <source>
        <dbReference type="ARBA" id="ARBA00004776"/>
    </source>
</evidence>
<evidence type="ECO:0000256" key="7">
    <source>
        <dbReference type="ARBA" id="ARBA00022833"/>
    </source>
</evidence>
<evidence type="ECO:0000256" key="1">
    <source>
        <dbReference type="ARBA" id="ARBA00001947"/>
    </source>
</evidence>
<keyword evidence="3" id="KW-0645">Protease</keyword>
<keyword evidence="8" id="KW-0482">Metalloprotease</keyword>
<dbReference type="GO" id="GO:0071555">
    <property type="term" value="P:cell wall organization"/>
    <property type="evidence" value="ECO:0007669"/>
    <property type="project" value="UniProtKB-KW"/>
</dbReference>
<dbReference type="PANTHER" id="PTHR37425:SF1">
    <property type="entry name" value="OUTER MEMBRANE PROTEIN"/>
    <property type="match status" value="1"/>
</dbReference>
<keyword evidence="6" id="KW-0378">Hydrolase</keyword>
<dbReference type="EMBL" id="FXXP01000002">
    <property type="protein sequence ID" value="SMX28481.1"/>
    <property type="molecule type" value="Genomic_DNA"/>
</dbReference>
<comment type="pathway">
    <text evidence="2">Cell wall biogenesis; cell wall polysaccharide biosynthesis.</text>
</comment>
<keyword evidence="9" id="KW-0961">Cell wall biogenesis/degradation</keyword>
<dbReference type="GO" id="GO:0046872">
    <property type="term" value="F:metal ion binding"/>
    <property type="evidence" value="ECO:0007669"/>
    <property type="project" value="UniProtKB-KW"/>
</dbReference>
<organism evidence="12 13">
    <name type="scientific">Pelagimonas phthalicica</name>
    <dbReference type="NCBI Taxonomy" id="1037362"/>
    <lineage>
        <taxon>Bacteria</taxon>
        <taxon>Pseudomonadati</taxon>
        <taxon>Pseudomonadota</taxon>
        <taxon>Alphaproteobacteria</taxon>
        <taxon>Rhodobacterales</taxon>
        <taxon>Roseobacteraceae</taxon>
        <taxon>Pelagimonas</taxon>
    </lineage>
</organism>
<protein>
    <recommendedName>
        <fullName evidence="11">Murein endopeptidase K</fullName>
    </recommendedName>
</protein>
<evidence type="ECO:0000256" key="3">
    <source>
        <dbReference type="ARBA" id="ARBA00022670"/>
    </source>
</evidence>
<evidence type="ECO:0000256" key="10">
    <source>
        <dbReference type="ARBA" id="ARBA00093448"/>
    </source>
</evidence>
<dbReference type="RefSeq" id="WP_099245848.1">
    <property type="nucleotide sequence ID" value="NZ_FXXP01000002.1"/>
</dbReference>
<comment type="cofactor">
    <cofactor evidence="1">
        <name>Zn(2+)</name>
        <dbReference type="ChEBI" id="CHEBI:29105"/>
    </cofactor>
</comment>
<dbReference type="OrthoDB" id="9782994at2"/>
<dbReference type="GO" id="GO:0006508">
    <property type="term" value="P:proteolysis"/>
    <property type="evidence" value="ECO:0007669"/>
    <property type="project" value="UniProtKB-KW"/>
</dbReference>
<comment type="similarity">
    <text evidence="10">Belongs to the peptidase M15 family.</text>
</comment>
<keyword evidence="4" id="KW-0479">Metal-binding</keyword>
<dbReference type="Proteomes" id="UP000225972">
    <property type="component" value="Unassembled WGS sequence"/>
</dbReference>
<accession>A0A238JCN7</accession>
<evidence type="ECO:0000313" key="13">
    <source>
        <dbReference type="Proteomes" id="UP000225972"/>
    </source>
</evidence>
<proteinExistence type="inferred from homology"/>
<gene>
    <name evidence="12" type="ORF">TRP8649_02602</name>
</gene>
<dbReference type="InterPro" id="IPR010275">
    <property type="entry name" value="MepK"/>
</dbReference>
<evidence type="ECO:0000256" key="4">
    <source>
        <dbReference type="ARBA" id="ARBA00022723"/>
    </source>
</evidence>
<evidence type="ECO:0000256" key="6">
    <source>
        <dbReference type="ARBA" id="ARBA00022801"/>
    </source>
</evidence>
<dbReference type="Gene3D" id="3.30.1380.10">
    <property type="match status" value="1"/>
</dbReference>